<evidence type="ECO:0000313" key="4">
    <source>
        <dbReference type="EMBL" id="UPM42720.1"/>
    </source>
</evidence>
<reference evidence="4" key="1">
    <citation type="submission" date="2022-04" db="EMBL/GenBank/DDBJ databases">
        <title>Halocatena sp. nov., isolated from a salt lake.</title>
        <authorList>
            <person name="Cui H.-L."/>
        </authorList>
    </citation>
    <scope>NUCLEOTIDE SEQUENCE</scope>
    <source>
        <strain evidence="4">AD-1</strain>
    </source>
</reference>
<dbReference type="Proteomes" id="UP000831768">
    <property type="component" value="Chromosome"/>
</dbReference>
<dbReference type="Pfam" id="PF00571">
    <property type="entry name" value="CBS"/>
    <property type="match status" value="2"/>
</dbReference>
<dbReference type="RefSeq" id="WP_247993391.1">
    <property type="nucleotide sequence ID" value="NZ_CP096019.1"/>
</dbReference>
<feature type="domain" description="CBS" evidence="3">
    <location>
        <begin position="69"/>
        <end position="126"/>
    </location>
</feature>
<dbReference type="InterPro" id="IPR051257">
    <property type="entry name" value="Diverse_CBS-Domain"/>
</dbReference>
<gene>
    <name evidence="4" type="ORF">MW046_12270</name>
</gene>
<proteinExistence type="predicted"/>
<sequence>MKEISNDPVTASKNEAVSDCAKRMNQENVGSLVVEDEGKVVGVLTDRQIALAAGDHQGDVSAVTTEEIMTDGVVTLQEDEDSLAAARTMAAEGVRRLPVVDSSDSLVGIVSLDDVVSLTGEQLADATTVIEKQSPGYEP</sequence>
<evidence type="ECO:0000259" key="3">
    <source>
        <dbReference type="PROSITE" id="PS51371"/>
    </source>
</evidence>
<dbReference type="KEGG" id="haad:MW046_12270"/>
<dbReference type="PROSITE" id="PS51371">
    <property type="entry name" value="CBS"/>
    <property type="match status" value="2"/>
</dbReference>
<protein>
    <submittedName>
        <fullName evidence="4">CBS domain-containing protein</fullName>
    </submittedName>
</protein>
<dbReference type="GeneID" id="71928835"/>
<evidence type="ECO:0000256" key="1">
    <source>
        <dbReference type="ARBA" id="ARBA00023122"/>
    </source>
</evidence>
<dbReference type="Gene3D" id="3.10.580.10">
    <property type="entry name" value="CBS-domain"/>
    <property type="match status" value="1"/>
</dbReference>
<name>A0A8U0A0T1_9EURY</name>
<keyword evidence="1 2" id="KW-0129">CBS domain</keyword>
<keyword evidence="5" id="KW-1185">Reference proteome</keyword>
<evidence type="ECO:0000313" key="5">
    <source>
        <dbReference type="Proteomes" id="UP000831768"/>
    </source>
</evidence>
<evidence type="ECO:0000256" key="2">
    <source>
        <dbReference type="PROSITE-ProRule" id="PRU00703"/>
    </source>
</evidence>
<dbReference type="PANTHER" id="PTHR43080:SF2">
    <property type="entry name" value="CBS DOMAIN-CONTAINING PROTEIN"/>
    <property type="match status" value="1"/>
</dbReference>
<dbReference type="InterPro" id="IPR000644">
    <property type="entry name" value="CBS_dom"/>
</dbReference>
<dbReference type="EMBL" id="CP096019">
    <property type="protein sequence ID" value="UPM42720.1"/>
    <property type="molecule type" value="Genomic_DNA"/>
</dbReference>
<dbReference type="InterPro" id="IPR046342">
    <property type="entry name" value="CBS_dom_sf"/>
</dbReference>
<dbReference type="AlphaFoldDB" id="A0A8U0A0T1"/>
<accession>A0A8U0A0T1</accession>
<feature type="domain" description="CBS" evidence="3">
    <location>
        <begin position="1"/>
        <end position="60"/>
    </location>
</feature>
<dbReference type="PANTHER" id="PTHR43080">
    <property type="entry name" value="CBS DOMAIN-CONTAINING PROTEIN CBSX3, MITOCHONDRIAL"/>
    <property type="match status" value="1"/>
</dbReference>
<dbReference type="SMART" id="SM00116">
    <property type="entry name" value="CBS"/>
    <property type="match status" value="2"/>
</dbReference>
<dbReference type="SUPFAM" id="SSF54631">
    <property type="entry name" value="CBS-domain pair"/>
    <property type="match status" value="1"/>
</dbReference>
<organism evidence="4 5">
    <name type="scientific">Halocatena salina</name>
    <dbReference type="NCBI Taxonomy" id="2934340"/>
    <lineage>
        <taxon>Archaea</taxon>
        <taxon>Methanobacteriati</taxon>
        <taxon>Methanobacteriota</taxon>
        <taxon>Stenosarchaea group</taxon>
        <taxon>Halobacteria</taxon>
        <taxon>Halobacteriales</taxon>
        <taxon>Natronomonadaceae</taxon>
        <taxon>Halocatena</taxon>
    </lineage>
</organism>